<evidence type="ECO:0000256" key="3">
    <source>
        <dbReference type="ARBA" id="ARBA00022679"/>
    </source>
</evidence>
<dbReference type="SUPFAM" id="SSF53335">
    <property type="entry name" value="S-adenosyl-L-methionine-dependent methyltransferases"/>
    <property type="match status" value="1"/>
</dbReference>
<evidence type="ECO:0000313" key="7">
    <source>
        <dbReference type="EMBL" id="MBE9212839.1"/>
    </source>
</evidence>
<dbReference type="AlphaFoldDB" id="A0A8J7F7A2"/>
<organism evidence="7 8">
    <name type="scientific">Plectonema cf. radiosum LEGE 06105</name>
    <dbReference type="NCBI Taxonomy" id="945769"/>
    <lineage>
        <taxon>Bacteria</taxon>
        <taxon>Bacillati</taxon>
        <taxon>Cyanobacteriota</taxon>
        <taxon>Cyanophyceae</taxon>
        <taxon>Oscillatoriophycideae</taxon>
        <taxon>Oscillatoriales</taxon>
        <taxon>Microcoleaceae</taxon>
        <taxon>Plectonema</taxon>
    </lineage>
</organism>
<sequence>MAPMGTRKLRQLDLCSGIGAGFPLSGIITGKVRLCGLCETDSFCRQRLQQRFPGVPIYNDVRHLRIEKGEIDTITASPPCQPFSIEGKRLGGADKRDCIPAVLRLVARIQPKFFCLENVPGLLSAPQYPRNEPGTYFQQMLRQLHECGYDAEWMVVGTSRFGTRWSGKRLLLVATSRSLKLEWQRTTSWHHQIGSQSQEVRLNWQEGSIQSRVARTTIWAANRLDIPAGVPSGDRVTRDRRAALGNCLDVRLAQIAWKRVFYLYSRELRLKN</sequence>
<accession>A0A8J7F7A2</accession>
<evidence type="ECO:0000256" key="4">
    <source>
        <dbReference type="ARBA" id="ARBA00022691"/>
    </source>
</evidence>
<dbReference type="GO" id="GO:0032259">
    <property type="term" value="P:methylation"/>
    <property type="evidence" value="ECO:0007669"/>
    <property type="project" value="UniProtKB-KW"/>
</dbReference>
<name>A0A8J7F7A2_9CYAN</name>
<dbReference type="EC" id="2.1.1.37" evidence="1"/>
<keyword evidence="2 6" id="KW-0489">Methyltransferase</keyword>
<reference evidence="7" key="1">
    <citation type="submission" date="2020-10" db="EMBL/GenBank/DDBJ databases">
        <authorList>
            <person name="Castelo-Branco R."/>
            <person name="Eusebio N."/>
            <person name="Adriana R."/>
            <person name="Vieira A."/>
            <person name="Brugerolle De Fraissinette N."/>
            <person name="Rezende De Castro R."/>
            <person name="Schneider M.P."/>
            <person name="Vasconcelos V."/>
            <person name="Leao P.N."/>
        </authorList>
    </citation>
    <scope>NUCLEOTIDE SEQUENCE</scope>
    <source>
        <strain evidence="7">LEGE 06105</strain>
    </source>
</reference>
<comment type="similarity">
    <text evidence="6">Belongs to the class I-like SAM-binding methyltransferase superfamily. C5-methyltransferase family.</text>
</comment>
<dbReference type="PANTHER" id="PTHR46098">
    <property type="entry name" value="TRNA (CYTOSINE(38)-C(5))-METHYLTRANSFERASE"/>
    <property type="match status" value="1"/>
</dbReference>
<evidence type="ECO:0000256" key="6">
    <source>
        <dbReference type="PROSITE-ProRule" id="PRU01016"/>
    </source>
</evidence>
<gene>
    <name evidence="7" type="ORF">IQ247_09060</name>
</gene>
<dbReference type="InterPro" id="IPR029063">
    <property type="entry name" value="SAM-dependent_MTases_sf"/>
</dbReference>
<dbReference type="EMBL" id="JADEWL010000020">
    <property type="protein sequence ID" value="MBE9212839.1"/>
    <property type="molecule type" value="Genomic_DNA"/>
</dbReference>
<protein>
    <recommendedName>
        <fullName evidence="1">DNA (cytosine-5-)-methyltransferase</fullName>
        <ecNumber evidence="1">2.1.1.37</ecNumber>
    </recommendedName>
</protein>
<proteinExistence type="inferred from homology"/>
<comment type="caution">
    <text evidence="7">The sequence shown here is derived from an EMBL/GenBank/DDBJ whole genome shotgun (WGS) entry which is preliminary data.</text>
</comment>
<dbReference type="GO" id="GO:0003886">
    <property type="term" value="F:DNA (cytosine-5-)-methyltransferase activity"/>
    <property type="evidence" value="ECO:0007669"/>
    <property type="project" value="UniProtKB-EC"/>
</dbReference>
<keyword evidence="3 6" id="KW-0808">Transferase</keyword>
<dbReference type="PROSITE" id="PS51679">
    <property type="entry name" value="SAM_MT_C5"/>
    <property type="match status" value="1"/>
</dbReference>
<dbReference type="InterPro" id="IPR018117">
    <property type="entry name" value="C5_DNA_meth_AS"/>
</dbReference>
<dbReference type="Pfam" id="PF00145">
    <property type="entry name" value="DNA_methylase"/>
    <property type="match status" value="1"/>
</dbReference>
<dbReference type="PROSITE" id="PS00094">
    <property type="entry name" value="C5_MTASE_1"/>
    <property type="match status" value="1"/>
</dbReference>
<dbReference type="GO" id="GO:0009307">
    <property type="term" value="P:DNA restriction-modification system"/>
    <property type="evidence" value="ECO:0007669"/>
    <property type="project" value="UniProtKB-KW"/>
</dbReference>
<dbReference type="Proteomes" id="UP000620559">
    <property type="component" value="Unassembled WGS sequence"/>
</dbReference>
<evidence type="ECO:0000256" key="1">
    <source>
        <dbReference type="ARBA" id="ARBA00011975"/>
    </source>
</evidence>
<evidence type="ECO:0000256" key="2">
    <source>
        <dbReference type="ARBA" id="ARBA00022603"/>
    </source>
</evidence>
<evidence type="ECO:0000313" key="8">
    <source>
        <dbReference type="Proteomes" id="UP000620559"/>
    </source>
</evidence>
<dbReference type="InterPro" id="IPR050750">
    <property type="entry name" value="C5-MTase"/>
</dbReference>
<feature type="active site" evidence="6">
    <location>
        <position position="80"/>
    </location>
</feature>
<dbReference type="Gene3D" id="3.40.50.150">
    <property type="entry name" value="Vaccinia Virus protein VP39"/>
    <property type="match status" value="1"/>
</dbReference>
<keyword evidence="5" id="KW-0680">Restriction system</keyword>
<dbReference type="RefSeq" id="WP_193919149.1">
    <property type="nucleotide sequence ID" value="NZ_JADEWL010000020.1"/>
</dbReference>
<dbReference type="InterPro" id="IPR001525">
    <property type="entry name" value="C5_MeTfrase"/>
</dbReference>
<dbReference type="PANTHER" id="PTHR46098:SF1">
    <property type="entry name" value="TRNA (CYTOSINE(38)-C(5))-METHYLTRANSFERASE"/>
    <property type="match status" value="1"/>
</dbReference>
<keyword evidence="8" id="KW-1185">Reference proteome</keyword>
<evidence type="ECO:0000256" key="5">
    <source>
        <dbReference type="ARBA" id="ARBA00022747"/>
    </source>
</evidence>
<keyword evidence="4 6" id="KW-0949">S-adenosyl-L-methionine</keyword>